<gene>
    <name evidence="1" type="ORF">KSP40_PGU010635</name>
</gene>
<proteinExistence type="predicted"/>
<sequence length="51" mass="5866">MKKDPEGHETELLLVYRHFKSTLQPFKQQSAPSSTLDPIVSKYLGNLTMFL</sequence>
<protein>
    <submittedName>
        <fullName evidence="1">Uncharacterized protein</fullName>
    </submittedName>
</protein>
<evidence type="ECO:0000313" key="2">
    <source>
        <dbReference type="Proteomes" id="UP001412067"/>
    </source>
</evidence>
<evidence type="ECO:0000313" key="1">
    <source>
        <dbReference type="EMBL" id="KAK8971123.1"/>
    </source>
</evidence>
<keyword evidence="2" id="KW-1185">Reference proteome</keyword>
<accession>A0ABR2N4Q5</accession>
<comment type="caution">
    <text evidence="1">The sequence shown here is derived from an EMBL/GenBank/DDBJ whole genome shotgun (WGS) entry which is preliminary data.</text>
</comment>
<name>A0ABR2N4Q5_9ASPA</name>
<reference evidence="1 2" key="1">
    <citation type="journal article" date="2022" name="Nat. Plants">
        <title>Genomes of leafy and leafless Platanthera orchids illuminate the evolution of mycoheterotrophy.</title>
        <authorList>
            <person name="Li M.H."/>
            <person name="Liu K.W."/>
            <person name="Li Z."/>
            <person name="Lu H.C."/>
            <person name="Ye Q.L."/>
            <person name="Zhang D."/>
            <person name="Wang J.Y."/>
            <person name="Li Y.F."/>
            <person name="Zhong Z.M."/>
            <person name="Liu X."/>
            <person name="Yu X."/>
            <person name="Liu D.K."/>
            <person name="Tu X.D."/>
            <person name="Liu B."/>
            <person name="Hao Y."/>
            <person name="Liao X.Y."/>
            <person name="Jiang Y.T."/>
            <person name="Sun W.H."/>
            <person name="Chen J."/>
            <person name="Chen Y.Q."/>
            <person name="Ai Y."/>
            <person name="Zhai J.W."/>
            <person name="Wu S.S."/>
            <person name="Zhou Z."/>
            <person name="Hsiao Y.Y."/>
            <person name="Wu W.L."/>
            <person name="Chen Y.Y."/>
            <person name="Lin Y.F."/>
            <person name="Hsu J.L."/>
            <person name="Li C.Y."/>
            <person name="Wang Z.W."/>
            <person name="Zhao X."/>
            <person name="Zhong W.Y."/>
            <person name="Ma X.K."/>
            <person name="Ma L."/>
            <person name="Huang J."/>
            <person name="Chen G.Z."/>
            <person name="Huang M.Z."/>
            <person name="Huang L."/>
            <person name="Peng D.H."/>
            <person name="Luo Y.B."/>
            <person name="Zou S.Q."/>
            <person name="Chen S.P."/>
            <person name="Lan S."/>
            <person name="Tsai W.C."/>
            <person name="Van de Peer Y."/>
            <person name="Liu Z.J."/>
        </authorList>
    </citation>
    <scope>NUCLEOTIDE SEQUENCE [LARGE SCALE GENOMIC DNA]</scope>
    <source>
        <strain evidence="1">Lor288</strain>
    </source>
</reference>
<organism evidence="1 2">
    <name type="scientific">Platanthera guangdongensis</name>
    <dbReference type="NCBI Taxonomy" id="2320717"/>
    <lineage>
        <taxon>Eukaryota</taxon>
        <taxon>Viridiplantae</taxon>
        <taxon>Streptophyta</taxon>
        <taxon>Embryophyta</taxon>
        <taxon>Tracheophyta</taxon>
        <taxon>Spermatophyta</taxon>
        <taxon>Magnoliopsida</taxon>
        <taxon>Liliopsida</taxon>
        <taxon>Asparagales</taxon>
        <taxon>Orchidaceae</taxon>
        <taxon>Orchidoideae</taxon>
        <taxon>Orchideae</taxon>
        <taxon>Orchidinae</taxon>
        <taxon>Platanthera</taxon>
    </lineage>
</organism>
<dbReference type="Proteomes" id="UP001412067">
    <property type="component" value="Unassembled WGS sequence"/>
</dbReference>
<dbReference type="EMBL" id="JBBWWR010000001">
    <property type="protein sequence ID" value="KAK8971123.1"/>
    <property type="molecule type" value="Genomic_DNA"/>
</dbReference>